<feature type="domain" description="WxL Interacting Protein host binding" evidence="4">
    <location>
        <begin position="166"/>
        <end position="302"/>
    </location>
</feature>
<proteinExistence type="predicted"/>
<reference evidence="5 6" key="1">
    <citation type="submission" date="2017-05" db="EMBL/GenBank/DDBJ databases">
        <title>Vagococcus spp. assemblies.</title>
        <authorList>
            <person name="Gulvik C.A."/>
        </authorList>
    </citation>
    <scope>NUCLEOTIDE SEQUENCE [LARGE SCALE GENOMIC DNA]</scope>
    <source>
        <strain evidence="5 6">SS1995</strain>
    </source>
</reference>
<dbReference type="AlphaFoldDB" id="A0A429ZTV2"/>
<feature type="transmembrane region" description="Helical" evidence="1">
    <location>
        <begin position="315"/>
        <end position="338"/>
    </location>
</feature>
<keyword evidence="1" id="KW-1133">Transmembrane helix</keyword>
<evidence type="ECO:0000256" key="2">
    <source>
        <dbReference type="SAM" id="SignalP"/>
    </source>
</evidence>
<protein>
    <submittedName>
        <fullName evidence="5">Uncharacterized protein</fullName>
    </submittedName>
</protein>
<evidence type="ECO:0000259" key="4">
    <source>
        <dbReference type="Pfam" id="PF11797"/>
    </source>
</evidence>
<name>A0A429ZTV2_9ENTE</name>
<feature type="chain" id="PRO_5019437387" evidence="2">
    <location>
        <begin position="27"/>
        <end position="350"/>
    </location>
</feature>
<dbReference type="InterPro" id="IPR021759">
    <property type="entry name" value="WxLIP_HBD"/>
</dbReference>
<keyword evidence="1" id="KW-0812">Transmembrane</keyword>
<feature type="signal peptide" evidence="2">
    <location>
        <begin position="1"/>
        <end position="26"/>
    </location>
</feature>
<dbReference type="InterPro" id="IPR010317">
    <property type="entry name" value="WxLIP_PGBD"/>
</dbReference>
<keyword evidence="2" id="KW-0732">Signal</keyword>
<dbReference type="Pfam" id="PF06030">
    <property type="entry name" value="WxLIP_PGBD"/>
    <property type="match status" value="1"/>
</dbReference>
<keyword evidence="6" id="KW-1185">Reference proteome</keyword>
<keyword evidence="1" id="KW-0472">Membrane</keyword>
<evidence type="ECO:0000313" key="6">
    <source>
        <dbReference type="Proteomes" id="UP000287857"/>
    </source>
</evidence>
<organism evidence="5 6">
    <name type="scientific">Vagococcus vulneris</name>
    <dbReference type="NCBI Taxonomy" id="1977869"/>
    <lineage>
        <taxon>Bacteria</taxon>
        <taxon>Bacillati</taxon>
        <taxon>Bacillota</taxon>
        <taxon>Bacilli</taxon>
        <taxon>Lactobacillales</taxon>
        <taxon>Enterococcaceae</taxon>
        <taxon>Vagococcus</taxon>
    </lineage>
</organism>
<evidence type="ECO:0000259" key="3">
    <source>
        <dbReference type="Pfam" id="PF06030"/>
    </source>
</evidence>
<evidence type="ECO:0000313" key="5">
    <source>
        <dbReference type="EMBL" id="RST97158.1"/>
    </source>
</evidence>
<evidence type="ECO:0000256" key="1">
    <source>
        <dbReference type="SAM" id="Phobius"/>
    </source>
</evidence>
<feature type="domain" description="WxL Interacting Protein peptidoglycan binding" evidence="3">
    <location>
        <begin position="33"/>
        <end position="153"/>
    </location>
</feature>
<dbReference type="RefSeq" id="WP_125984657.1">
    <property type="nucleotide sequence ID" value="NZ_NGJS01000019.1"/>
</dbReference>
<dbReference type="OrthoDB" id="2193124at2"/>
<comment type="caution">
    <text evidence="5">The sequence shown here is derived from an EMBL/GenBank/DDBJ whole genome shotgun (WGS) entry which is preliminary data.</text>
</comment>
<accession>A0A429ZTV2</accession>
<gene>
    <name evidence="5" type="ORF">CBF37_10275</name>
</gene>
<dbReference type="Pfam" id="PF11797">
    <property type="entry name" value="WxLIP_HBD"/>
    <property type="match status" value="1"/>
</dbReference>
<sequence length="350" mass="39964">MNNKVNPFVFLIIGVMFFLNPMLVTAATDQLDFSVISVPSDKQKNKAVSYFDLMVKPKDEFDLKLRVKNLNKEKITVRIDSTNAITNNNGVIDYSKQSPNYTYDSTLSVPFTSIVEEKSKSVDLNPSEEQDVSFHVKMPREKIKGIILGGFVAQKDLKNQNVTSVEGVTLNTAFNMVTGVVISENEMQVIPKLIIKKVKPDLVNYRTAVMTHIQNPQPLLMKDLKIDTTIRKKGTTKILLKKHQTGLEMAPNSNFENYIFWGDQPLYPGKYQVEIVVTSQRDKWKASKEFEVTDQMSQKFNEGIEVPSNNNWLRFIIYILGGVGIIVLVAVCIYVYHLKHKKKKSHRRKK</sequence>
<dbReference type="Proteomes" id="UP000287857">
    <property type="component" value="Unassembled WGS sequence"/>
</dbReference>
<dbReference type="EMBL" id="NGJS01000019">
    <property type="protein sequence ID" value="RST97158.1"/>
    <property type="molecule type" value="Genomic_DNA"/>
</dbReference>